<organism evidence="7 8">
    <name type="scientific">Candidatus Segetimicrobium genomatis</name>
    <dbReference type="NCBI Taxonomy" id="2569760"/>
    <lineage>
        <taxon>Bacteria</taxon>
        <taxon>Bacillati</taxon>
        <taxon>Candidatus Sysuimicrobiota</taxon>
        <taxon>Candidatus Sysuimicrobiia</taxon>
        <taxon>Candidatus Sysuimicrobiales</taxon>
        <taxon>Candidatus Segetimicrobiaceae</taxon>
        <taxon>Candidatus Segetimicrobium</taxon>
    </lineage>
</organism>
<dbReference type="GO" id="GO:0110001">
    <property type="term" value="C:toxin-antitoxin complex"/>
    <property type="evidence" value="ECO:0007669"/>
    <property type="project" value="InterPro"/>
</dbReference>
<evidence type="ECO:0000256" key="2">
    <source>
        <dbReference type="ARBA" id="ARBA00022649"/>
    </source>
</evidence>
<dbReference type="InterPro" id="IPR051813">
    <property type="entry name" value="HepT_RNase_toxin"/>
</dbReference>
<dbReference type="PANTHER" id="PTHR34139:SF1">
    <property type="entry name" value="RNASE MJ1380-RELATED"/>
    <property type="match status" value="1"/>
</dbReference>
<protein>
    <submittedName>
        <fullName evidence="7">DUF86 domain-containing protein</fullName>
    </submittedName>
</protein>
<keyword evidence="2" id="KW-1277">Toxin-antitoxin system</keyword>
<evidence type="ECO:0000313" key="7">
    <source>
        <dbReference type="EMBL" id="TMI82482.1"/>
    </source>
</evidence>
<dbReference type="GO" id="GO:0000166">
    <property type="term" value="F:nucleotide binding"/>
    <property type="evidence" value="ECO:0007669"/>
    <property type="project" value="UniProtKB-KW"/>
</dbReference>
<dbReference type="InterPro" id="IPR008201">
    <property type="entry name" value="HepT-like"/>
</dbReference>
<comment type="caution">
    <text evidence="7">The sequence shown here is derived from an EMBL/GenBank/DDBJ whole genome shotgun (WGS) entry which is preliminary data.</text>
</comment>
<keyword evidence="4" id="KW-0547">Nucleotide-binding</keyword>
<gene>
    <name evidence="7" type="ORF">E6H03_05450</name>
</gene>
<dbReference type="GO" id="GO:0004540">
    <property type="term" value="F:RNA nuclease activity"/>
    <property type="evidence" value="ECO:0007669"/>
    <property type="project" value="InterPro"/>
</dbReference>
<keyword evidence="5" id="KW-0378">Hydrolase</keyword>
<name>A0A537JGL7_9BACT</name>
<comment type="similarity">
    <text evidence="6">Belongs to the HepT RNase toxin family.</text>
</comment>
<dbReference type="GO" id="GO:0016787">
    <property type="term" value="F:hydrolase activity"/>
    <property type="evidence" value="ECO:0007669"/>
    <property type="project" value="UniProtKB-KW"/>
</dbReference>
<sequence length="113" mass="13056">MIHGAREQARLKYIRQSIALIEQYTRGDREAFLNEAIIQDAVLRRLETLADAIKGLSDNLKARHPEIPWRQVYGFRNVAAHAYEEIDLSRVWEIVANYVPALKLLVDQELGKD</sequence>
<proteinExistence type="inferred from homology"/>
<evidence type="ECO:0000256" key="4">
    <source>
        <dbReference type="ARBA" id="ARBA00022741"/>
    </source>
</evidence>
<dbReference type="InterPro" id="IPR037038">
    <property type="entry name" value="HepT-like_sf"/>
</dbReference>
<dbReference type="PANTHER" id="PTHR34139">
    <property type="entry name" value="UPF0331 PROTEIN MJ0127"/>
    <property type="match status" value="1"/>
</dbReference>
<dbReference type="Pfam" id="PF01934">
    <property type="entry name" value="HepT-like"/>
    <property type="match status" value="1"/>
</dbReference>
<evidence type="ECO:0000256" key="3">
    <source>
        <dbReference type="ARBA" id="ARBA00022722"/>
    </source>
</evidence>
<dbReference type="Gene3D" id="1.20.120.580">
    <property type="entry name" value="bsu32300-like"/>
    <property type="match status" value="1"/>
</dbReference>
<evidence type="ECO:0000256" key="5">
    <source>
        <dbReference type="ARBA" id="ARBA00022801"/>
    </source>
</evidence>
<evidence type="ECO:0000256" key="1">
    <source>
        <dbReference type="ARBA" id="ARBA00022553"/>
    </source>
</evidence>
<keyword evidence="1" id="KW-0597">Phosphoprotein</keyword>
<evidence type="ECO:0000313" key="8">
    <source>
        <dbReference type="Proteomes" id="UP000318093"/>
    </source>
</evidence>
<reference evidence="7 8" key="1">
    <citation type="journal article" date="2019" name="Nat. Microbiol.">
        <title>Mediterranean grassland soil C-N compound turnover is dependent on rainfall and depth, and is mediated by genomically divergent microorganisms.</title>
        <authorList>
            <person name="Diamond S."/>
            <person name="Andeer P.F."/>
            <person name="Li Z."/>
            <person name="Crits-Christoph A."/>
            <person name="Burstein D."/>
            <person name="Anantharaman K."/>
            <person name="Lane K.R."/>
            <person name="Thomas B.C."/>
            <person name="Pan C."/>
            <person name="Northen T.R."/>
            <person name="Banfield J.F."/>
        </authorList>
    </citation>
    <scope>NUCLEOTIDE SEQUENCE [LARGE SCALE GENOMIC DNA]</scope>
    <source>
        <strain evidence="7">NP_6</strain>
    </source>
</reference>
<dbReference type="Proteomes" id="UP000318093">
    <property type="component" value="Unassembled WGS sequence"/>
</dbReference>
<dbReference type="AlphaFoldDB" id="A0A537JGL7"/>
<accession>A0A537JGL7</accession>
<dbReference type="EMBL" id="VBAN01000159">
    <property type="protein sequence ID" value="TMI82482.1"/>
    <property type="molecule type" value="Genomic_DNA"/>
</dbReference>
<keyword evidence="3" id="KW-0540">Nuclease</keyword>
<evidence type="ECO:0000256" key="6">
    <source>
        <dbReference type="ARBA" id="ARBA00024207"/>
    </source>
</evidence>